<keyword evidence="1" id="KW-0732">Signal</keyword>
<feature type="chain" id="PRO_5014294041" evidence="1">
    <location>
        <begin position="24"/>
        <end position="134"/>
    </location>
</feature>
<gene>
    <name evidence="4" type="primary">LOC112284337</name>
    <name evidence="2" type="ORF">PHYPA_010076</name>
    <name evidence="3" type="ORF">PHYPA_010077</name>
</gene>
<reference evidence="3 5" key="1">
    <citation type="journal article" date="2008" name="Science">
        <title>The Physcomitrella genome reveals evolutionary insights into the conquest of land by plants.</title>
        <authorList>
            <person name="Rensing S."/>
            <person name="Lang D."/>
            <person name="Zimmer A."/>
            <person name="Terry A."/>
            <person name="Salamov A."/>
            <person name="Shapiro H."/>
            <person name="Nishiyama T."/>
            <person name="Perroud P.-F."/>
            <person name="Lindquist E."/>
            <person name="Kamisugi Y."/>
            <person name="Tanahashi T."/>
            <person name="Sakakibara K."/>
            <person name="Fujita T."/>
            <person name="Oishi K."/>
            <person name="Shin-I T."/>
            <person name="Kuroki Y."/>
            <person name="Toyoda A."/>
            <person name="Suzuki Y."/>
            <person name="Hashimoto A."/>
            <person name="Yamaguchi K."/>
            <person name="Sugano A."/>
            <person name="Kohara Y."/>
            <person name="Fujiyama A."/>
            <person name="Anterola A."/>
            <person name="Aoki S."/>
            <person name="Ashton N."/>
            <person name="Barbazuk W.B."/>
            <person name="Barker E."/>
            <person name="Bennetzen J."/>
            <person name="Bezanilla M."/>
            <person name="Blankenship R."/>
            <person name="Cho S.H."/>
            <person name="Dutcher S."/>
            <person name="Estelle M."/>
            <person name="Fawcett J.A."/>
            <person name="Gundlach H."/>
            <person name="Hanada K."/>
            <person name="Heyl A."/>
            <person name="Hicks K.A."/>
            <person name="Hugh J."/>
            <person name="Lohr M."/>
            <person name="Mayer K."/>
            <person name="Melkozernov A."/>
            <person name="Murata T."/>
            <person name="Nelson D."/>
            <person name="Pils B."/>
            <person name="Prigge M."/>
            <person name="Reiss B."/>
            <person name="Renner T."/>
            <person name="Rombauts S."/>
            <person name="Rushton P."/>
            <person name="Sanderfoot A."/>
            <person name="Schween G."/>
            <person name="Shiu S.-H."/>
            <person name="Stueber K."/>
            <person name="Theodoulou F.L."/>
            <person name="Tu H."/>
            <person name="Van de Peer Y."/>
            <person name="Verrier P.J."/>
            <person name="Waters E."/>
            <person name="Wood A."/>
            <person name="Yang L."/>
            <person name="Cove D."/>
            <person name="Cuming A."/>
            <person name="Hasebe M."/>
            <person name="Lucas S."/>
            <person name="Mishler D.B."/>
            <person name="Reski R."/>
            <person name="Grigoriev I."/>
            <person name="Quatrano R.S."/>
            <person name="Boore J.L."/>
        </authorList>
    </citation>
    <scope>NUCLEOTIDE SEQUENCE [LARGE SCALE GENOMIC DNA]</scope>
    <source>
        <strain evidence="4 5">cv. Gransden 2004</strain>
    </source>
</reference>
<evidence type="ECO:0000313" key="2">
    <source>
        <dbReference type="EMBL" id="PNR50890.1"/>
    </source>
</evidence>
<dbReference type="EMBL" id="ABEU02000007">
    <property type="protein sequence ID" value="PNR50891.1"/>
    <property type="molecule type" value="Genomic_DNA"/>
</dbReference>
<dbReference type="Gramene" id="Pp3c7_7300V3.1">
    <property type="protein sequence ID" value="Pp3c7_7300V3.1"/>
    <property type="gene ID" value="Pp3c7_7300"/>
</dbReference>
<dbReference type="Proteomes" id="UP000006727">
    <property type="component" value="Chromosome 7"/>
</dbReference>
<reference evidence="3 5" key="2">
    <citation type="journal article" date="2018" name="Plant J.">
        <title>The Physcomitrella patens chromosome-scale assembly reveals moss genome structure and evolution.</title>
        <authorList>
            <person name="Lang D."/>
            <person name="Ullrich K.K."/>
            <person name="Murat F."/>
            <person name="Fuchs J."/>
            <person name="Jenkins J."/>
            <person name="Haas F.B."/>
            <person name="Piednoel M."/>
            <person name="Gundlach H."/>
            <person name="Van Bel M."/>
            <person name="Meyberg R."/>
            <person name="Vives C."/>
            <person name="Morata J."/>
            <person name="Symeonidi A."/>
            <person name="Hiss M."/>
            <person name="Muchero W."/>
            <person name="Kamisugi Y."/>
            <person name="Saleh O."/>
            <person name="Blanc G."/>
            <person name="Decker E.L."/>
            <person name="van Gessel N."/>
            <person name="Grimwood J."/>
            <person name="Hayes R.D."/>
            <person name="Graham S.W."/>
            <person name="Gunter L.E."/>
            <person name="McDaniel S.F."/>
            <person name="Hoernstein S.N.W."/>
            <person name="Larsson A."/>
            <person name="Li F.W."/>
            <person name="Perroud P.F."/>
            <person name="Phillips J."/>
            <person name="Ranjan P."/>
            <person name="Rokshar D.S."/>
            <person name="Rothfels C.J."/>
            <person name="Schneider L."/>
            <person name="Shu S."/>
            <person name="Stevenson D.W."/>
            <person name="Thummler F."/>
            <person name="Tillich M."/>
            <person name="Villarreal Aguilar J.C."/>
            <person name="Widiez T."/>
            <person name="Wong G.K."/>
            <person name="Wymore A."/>
            <person name="Zhang Y."/>
            <person name="Zimmer A.D."/>
            <person name="Quatrano R.S."/>
            <person name="Mayer K.F.X."/>
            <person name="Goodstein D."/>
            <person name="Casacuberta J.M."/>
            <person name="Vandepoele K."/>
            <person name="Reski R."/>
            <person name="Cuming A.C."/>
            <person name="Tuskan G.A."/>
            <person name="Maumus F."/>
            <person name="Salse J."/>
            <person name="Schmutz J."/>
            <person name="Rensing S.A."/>
        </authorList>
    </citation>
    <scope>NUCLEOTIDE SEQUENCE [LARGE SCALE GENOMIC DNA]</scope>
    <source>
        <strain evidence="4 5">cv. Gransden 2004</strain>
    </source>
</reference>
<evidence type="ECO:0000256" key="1">
    <source>
        <dbReference type="SAM" id="SignalP"/>
    </source>
</evidence>
<dbReference type="OrthoDB" id="2013942at2759"/>
<feature type="signal peptide" evidence="1">
    <location>
        <begin position="1"/>
        <end position="23"/>
    </location>
</feature>
<evidence type="ECO:0000313" key="3">
    <source>
        <dbReference type="EMBL" id="PNR50891.1"/>
    </source>
</evidence>
<accession>A0A2K1KAT5</accession>
<reference evidence="4" key="3">
    <citation type="submission" date="2020-12" db="UniProtKB">
        <authorList>
            <consortium name="EnsemblPlants"/>
        </authorList>
    </citation>
    <scope>IDENTIFICATION</scope>
</reference>
<protein>
    <submittedName>
        <fullName evidence="3 4">Uncharacterized protein</fullName>
    </submittedName>
</protein>
<dbReference type="RefSeq" id="XP_024379819.1">
    <property type="nucleotide sequence ID" value="XM_024524051.2"/>
</dbReference>
<organism evidence="3">
    <name type="scientific">Physcomitrium patens</name>
    <name type="common">Spreading-leaved earth moss</name>
    <name type="synonym">Physcomitrella patens</name>
    <dbReference type="NCBI Taxonomy" id="3218"/>
    <lineage>
        <taxon>Eukaryota</taxon>
        <taxon>Viridiplantae</taxon>
        <taxon>Streptophyta</taxon>
        <taxon>Embryophyta</taxon>
        <taxon>Bryophyta</taxon>
        <taxon>Bryophytina</taxon>
        <taxon>Bryopsida</taxon>
        <taxon>Funariidae</taxon>
        <taxon>Funariales</taxon>
        <taxon>Funariaceae</taxon>
        <taxon>Physcomitrium</taxon>
    </lineage>
</organism>
<evidence type="ECO:0000313" key="4">
    <source>
        <dbReference type="EnsemblPlants" id="Pp3c7_7280V3.1"/>
    </source>
</evidence>
<dbReference type="AlphaFoldDB" id="A0A2K1KAT5"/>
<dbReference type="Gramene" id="Pp3c7_7280V3.1">
    <property type="protein sequence ID" value="Pp3c7_7280V3.1"/>
    <property type="gene ID" value="Pp3c7_7280"/>
</dbReference>
<dbReference type="PaxDb" id="3218-PP1S42_188V6.1"/>
<keyword evidence="5" id="KW-1185">Reference proteome</keyword>
<dbReference type="GeneID" id="112284337"/>
<evidence type="ECO:0000313" key="5">
    <source>
        <dbReference type="Proteomes" id="UP000006727"/>
    </source>
</evidence>
<dbReference type="EnsemblPlants" id="Pp3c7_7300V3.1">
    <property type="protein sequence ID" value="Pp3c7_7300V3.1"/>
    <property type="gene ID" value="Pp3c7_7300"/>
</dbReference>
<dbReference type="EMBL" id="ABEU02000007">
    <property type="protein sequence ID" value="PNR50890.1"/>
    <property type="molecule type" value="Genomic_DNA"/>
</dbReference>
<sequence>MALSKQLVLVAALVVMFIGSAHAWKNGCDADVHGGDVNNCGGCKVKCYAPPHATAKCNKGKCGYSCQFGWGNCDKDWKNGCEKDLSKDVNNCGWCGNKCKQPKYHGGETVCRGGKCVEQCMKGMKWNDKMKCCV</sequence>
<proteinExistence type="predicted"/>
<name>A0A2K1KAT5_PHYPA</name>
<dbReference type="EnsemblPlants" id="Pp3c7_7280V3.1">
    <property type="protein sequence ID" value="Pp3c7_7280V3.1"/>
    <property type="gene ID" value="Pp3c7_7280"/>
</dbReference>